<protein>
    <submittedName>
        <fullName evidence="3">Protein disulfide oxidoreductase</fullName>
    </submittedName>
</protein>
<dbReference type="AlphaFoldDB" id="A0A328C0W5"/>
<gene>
    <name evidence="3" type="ORF">C5N92_05435</name>
</gene>
<accession>A0A328C0W5</accession>
<feature type="domain" description="Thioredoxin" evidence="2">
    <location>
        <begin position="35"/>
        <end position="172"/>
    </location>
</feature>
<dbReference type="CDD" id="cd03011">
    <property type="entry name" value="TlpA_like_ScsD_MtbDsbE"/>
    <property type="match status" value="1"/>
</dbReference>
<dbReference type="PROSITE" id="PS51352">
    <property type="entry name" value="THIOREDOXIN_2"/>
    <property type="match status" value="1"/>
</dbReference>
<dbReference type="PANTHER" id="PTHR42852">
    <property type="entry name" value="THIOL:DISULFIDE INTERCHANGE PROTEIN DSBE"/>
    <property type="match status" value="1"/>
</dbReference>
<keyword evidence="4" id="KW-1185">Reference proteome</keyword>
<feature type="transmembrane region" description="Helical" evidence="1">
    <location>
        <begin position="12"/>
        <end position="32"/>
    </location>
</feature>
<evidence type="ECO:0000259" key="2">
    <source>
        <dbReference type="PROSITE" id="PS51352"/>
    </source>
</evidence>
<organism evidence="3 4">
    <name type="scientific">Glaesserella australis</name>
    <dbReference type="NCBI Taxonomy" id="2094024"/>
    <lineage>
        <taxon>Bacteria</taxon>
        <taxon>Pseudomonadati</taxon>
        <taxon>Pseudomonadota</taxon>
        <taxon>Gammaproteobacteria</taxon>
        <taxon>Pasteurellales</taxon>
        <taxon>Pasteurellaceae</taxon>
        <taxon>Glaesserella</taxon>
    </lineage>
</organism>
<dbReference type="Gene3D" id="3.40.30.10">
    <property type="entry name" value="Glutaredoxin"/>
    <property type="match status" value="1"/>
</dbReference>
<comment type="caution">
    <text evidence="3">The sequence shown here is derived from an EMBL/GenBank/DDBJ whole genome shotgun (WGS) entry which is preliminary data.</text>
</comment>
<evidence type="ECO:0000313" key="3">
    <source>
        <dbReference type="EMBL" id="RAL18922.1"/>
    </source>
</evidence>
<keyword evidence="1" id="KW-0812">Transmembrane</keyword>
<keyword evidence="1" id="KW-0472">Membrane</keyword>
<dbReference type="InterPro" id="IPR013740">
    <property type="entry name" value="Redoxin"/>
</dbReference>
<evidence type="ECO:0000256" key="1">
    <source>
        <dbReference type="SAM" id="Phobius"/>
    </source>
</evidence>
<dbReference type="GO" id="GO:0016491">
    <property type="term" value="F:oxidoreductase activity"/>
    <property type="evidence" value="ECO:0007669"/>
    <property type="project" value="InterPro"/>
</dbReference>
<dbReference type="Proteomes" id="UP000248689">
    <property type="component" value="Unassembled WGS sequence"/>
</dbReference>
<dbReference type="SUPFAM" id="SSF52833">
    <property type="entry name" value="Thioredoxin-like"/>
    <property type="match status" value="1"/>
</dbReference>
<dbReference type="InterPro" id="IPR050553">
    <property type="entry name" value="Thioredoxin_ResA/DsbE_sf"/>
</dbReference>
<dbReference type="PANTHER" id="PTHR42852:SF17">
    <property type="entry name" value="THIOREDOXIN-LIKE PROTEIN HI_1115"/>
    <property type="match status" value="1"/>
</dbReference>
<dbReference type="InterPro" id="IPR036249">
    <property type="entry name" value="Thioredoxin-like_sf"/>
</dbReference>
<dbReference type="InterPro" id="IPR013766">
    <property type="entry name" value="Thioredoxin_domain"/>
</dbReference>
<evidence type="ECO:0000313" key="4">
    <source>
        <dbReference type="Proteomes" id="UP000248689"/>
    </source>
</evidence>
<dbReference type="Pfam" id="PF08534">
    <property type="entry name" value="Redoxin"/>
    <property type="match status" value="1"/>
</dbReference>
<sequence length="172" mass="19943">MMKKQSLLTRFIKNILLFGSLFIILSVVMDWYRKPTAPEQFAEQVLYDINQQPKVIAQLSHQKPLLLYFWGSWCKFCEFSSPAVDKLAQEGHGILGVALKSGTDEEVKKYLQENRYQFPTINDPAGEFSKSWDIQATPTFIIVKDGKMISHTTGFSTYWGIKIRLWLTEWAR</sequence>
<name>A0A328C0W5_9PAST</name>
<dbReference type="OrthoDB" id="9796554at2"/>
<proteinExistence type="predicted"/>
<reference evidence="4" key="1">
    <citation type="submission" date="2018-02" db="EMBL/GenBank/DDBJ databases">
        <title>Glaesserella australis sp. nov., isolated from the lungs of pigs.</title>
        <authorList>
            <person name="Turni C."/>
            <person name="Christensen H."/>
        </authorList>
    </citation>
    <scope>NUCLEOTIDE SEQUENCE [LARGE SCALE GENOMIC DNA]</scope>
    <source>
        <strain evidence="4">HS4635</strain>
    </source>
</reference>
<dbReference type="EMBL" id="PTPX01000011">
    <property type="protein sequence ID" value="RAL18922.1"/>
    <property type="molecule type" value="Genomic_DNA"/>
</dbReference>
<keyword evidence="1" id="KW-1133">Transmembrane helix</keyword>